<evidence type="ECO:0000313" key="2">
    <source>
        <dbReference type="EMBL" id="PNP26220.1"/>
    </source>
</evidence>
<reference evidence="1" key="1">
    <citation type="submission" date="2016-10" db="EMBL/GenBank/DDBJ databases">
        <title>The High Quality Genome of Vibrio alginolyticus K01M1.</title>
        <authorList>
            <person name="Wendling C."/>
            <person name="Chibani C.M."/>
            <person name="Hertel R."/>
            <person name="Sproer C."/>
            <person name="Bunk B."/>
            <person name="Overmann J."/>
            <person name="Roth O."/>
            <person name="Liesegang H."/>
        </authorList>
    </citation>
    <scope>NUCLEOTIDE SEQUENCE</scope>
    <source>
        <strain evidence="1">K05K4</strain>
    </source>
</reference>
<dbReference type="OrthoDB" id="5890368at2"/>
<dbReference type="Proteomes" id="UP000054316">
    <property type="component" value="Unassembled WGS sequence"/>
</dbReference>
<reference evidence="2 3" key="2">
    <citation type="submission" date="2017-12" db="EMBL/GenBank/DDBJ databases">
        <title>FDA dAtabase for Regulatory Grade micrObial Sequences (FDA-ARGOS): Supporting development and validation of Infectious Disease Dx tests.</title>
        <authorList>
            <person name="Hoffmann M."/>
            <person name="Allard M."/>
            <person name="Evans P."/>
            <person name="Brown E."/>
            <person name="Tallon L.J."/>
            <person name="Sadzewicz L."/>
            <person name="Sengamalay N."/>
            <person name="Ott S."/>
            <person name="Godinez A."/>
            <person name="Nagaraj S."/>
            <person name="Vavikolanu K."/>
            <person name="Aluvathingal J."/>
            <person name="Nadendla S."/>
            <person name="Hobson J."/>
            <person name="Sichtig H."/>
        </authorList>
    </citation>
    <scope>NUCLEOTIDE SEQUENCE [LARGE SCALE GENOMIC DNA]</scope>
    <source>
        <strain evidence="3">ATCC 17749</strain>
        <strain evidence="2">FDAARGOS_97</strain>
    </source>
</reference>
<accession>A0A1W6T9Z7</accession>
<name>A0A1W6T9Z7_VIBAL</name>
<dbReference type="EMBL" id="LOSN02000001">
    <property type="protein sequence ID" value="PNP26220.1"/>
    <property type="molecule type" value="Genomic_DNA"/>
</dbReference>
<gene>
    <name evidence="2" type="ORF">AL553_007135</name>
    <name evidence="1" type="ORF">K05K4_08230</name>
</gene>
<dbReference type="EMBL" id="CP017902">
    <property type="protein sequence ID" value="ARP17671.1"/>
    <property type="molecule type" value="Genomic_DNA"/>
</dbReference>
<protein>
    <submittedName>
        <fullName evidence="1">Uncharacterized protein</fullName>
    </submittedName>
</protein>
<evidence type="ECO:0000313" key="1">
    <source>
        <dbReference type="EMBL" id="ARP17671.1"/>
    </source>
</evidence>
<evidence type="ECO:0000313" key="3">
    <source>
        <dbReference type="Proteomes" id="UP000054316"/>
    </source>
</evidence>
<dbReference type="AlphaFoldDB" id="A0A1W6T9Z7"/>
<organism evidence="1">
    <name type="scientific">Vibrio alginolyticus</name>
    <dbReference type="NCBI Taxonomy" id="663"/>
    <lineage>
        <taxon>Bacteria</taxon>
        <taxon>Pseudomonadati</taxon>
        <taxon>Pseudomonadota</taxon>
        <taxon>Gammaproteobacteria</taxon>
        <taxon>Vibrionales</taxon>
        <taxon>Vibrionaceae</taxon>
        <taxon>Vibrio</taxon>
    </lineage>
</organism>
<sequence>MIVAGLLLSQFKLRYIVKNSMTESAKDINSIYSSYNLTQYTYIETTENESYVQVKNKWQVFKANGARNVLSLVRNTQKNSETEAI</sequence>
<keyword evidence="3" id="KW-1185">Reference proteome</keyword>
<proteinExistence type="predicted"/>